<feature type="coiled-coil region" evidence="1">
    <location>
        <begin position="222"/>
        <end position="269"/>
    </location>
</feature>
<dbReference type="EMBL" id="CAJJDM010000002">
    <property type="protein sequence ID" value="CAD8043639.1"/>
    <property type="molecule type" value="Genomic_DNA"/>
</dbReference>
<dbReference type="Proteomes" id="UP000688137">
    <property type="component" value="Unassembled WGS sequence"/>
</dbReference>
<evidence type="ECO:0000256" key="1">
    <source>
        <dbReference type="SAM" id="Coils"/>
    </source>
</evidence>
<proteinExistence type="predicted"/>
<keyword evidence="4" id="KW-1185">Reference proteome</keyword>
<feature type="compositionally biased region" description="Polar residues" evidence="2">
    <location>
        <begin position="188"/>
        <end position="199"/>
    </location>
</feature>
<evidence type="ECO:0000313" key="3">
    <source>
        <dbReference type="EMBL" id="CAD8043639.1"/>
    </source>
</evidence>
<keyword evidence="1" id="KW-0175">Coiled coil</keyword>
<accession>A0A8S1JQ23</accession>
<name>A0A8S1JQ23_PARPR</name>
<protein>
    <submittedName>
        <fullName evidence="3">Uncharacterized protein</fullName>
    </submittedName>
</protein>
<dbReference type="AlphaFoldDB" id="A0A8S1JQ23"/>
<gene>
    <name evidence="3" type="ORF">PPRIM_AZ9-3.1.T0050293</name>
</gene>
<comment type="caution">
    <text evidence="3">The sequence shown here is derived from an EMBL/GenBank/DDBJ whole genome shotgun (WGS) entry which is preliminary data.</text>
</comment>
<feature type="region of interest" description="Disordered" evidence="2">
    <location>
        <begin position="169"/>
        <end position="199"/>
    </location>
</feature>
<feature type="region of interest" description="Disordered" evidence="2">
    <location>
        <begin position="415"/>
        <end position="448"/>
    </location>
</feature>
<evidence type="ECO:0000256" key="2">
    <source>
        <dbReference type="SAM" id="MobiDB-lite"/>
    </source>
</evidence>
<evidence type="ECO:0000313" key="4">
    <source>
        <dbReference type="Proteomes" id="UP000688137"/>
    </source>
</evidence>
<feature type="coiled-coil region" evidence="1">
    <location>
        <begin position="307"/>
        <end position="365"/>
    </location>
</feature>
<sequence>MKVIISLNSEQHEIQLQDPTIEALILAIQDQFNITFHFELLTTDNQTLIELKEGMQIIVQKVQNDKVNLQKFKSFFSIAGSIIKSKTISHNFSINKLIQIQKQKSFDQNSQQRIYTPDQQSQQINTNNQSINQQNIQKCELSGILQQDSAMILDEKQSDRLLLNELQEETEQKQKIHNSQEQKKRPKNNSIPKQSQTTKEQAFAYAEELANIPRPNKRQLILQRMEEDKAEKERILKQQQEANRIIKQIQEKMKQKEQLLKQKEEALQIPELEKRKAVLAQKRELSQPIKLSELTEHQKKYEEDRKIKEYEREHHKQEIEFEIKQKSLKFPKSQAQMRIEEEQKLQKLLREQEMEQKKLARLKQLKYADVAQEIYFKEHPLKPKQSPPPKEDQSKQIKEIQITEQNLKKIKRFIPQQRHFSHDSKDSITDLSNHQENRPPKPLIKKQQKIVEKVEKPSELPPKPKTTDYLQQLRQQRKAQVNMEDQWEKIIENKGLENEQKVQNVLNNVQKLEQKAKEREKLALINRDLQAEEEANNLYIASIKAKLAILEKN</sequence>
<feature type="compositionally biased region" description="Basic and acidic residues" evidence="2">
    <location>
        <begin position="420"/>
        <end position="439"/>
    </location>
</feature>
<feature type="compositionally biased region" description="Basic and acidic residues" evidence="2">
    <location>
        <begin position="170"/>
        <end position="183"/>
    </location>
</feature>
<reference evidence="3" key="1">
    <citation type="submission" date="2021-01" db="EMBL/GenBank/DDBJ databases">
        <authorList>
            <consortium name="Genoscope - CEA"/>
            <person name="William W."/>
        </authorList>
    </citation>
    <scope>NUCLEOTIDE SEQUENCE</scope>
</reference>
<organism evidence="3 4">
    <name type="scientific">Paramecium primaurelia</name>
    <dbReference type="NCBI Taxonomy" id="5886"/>
    <lineage>
        <taxon>Eukaryota</taxon>
        <taxon>Sar</taxon>
        <taxon>Alveolata</taxon>
        <taxon>Ciliophora</taxon>
        <taxon>Intramacronucleata</taxon>
        <taxon>Oligohymenophorea</taxon>
        <taxon>Peniculida</taxon>
        <taxon>Parameciidae</taxon>
        <taxon>Paramecium</taxon>
    </lineage>
</organism>
<dbReference type="OMA" id="NMEDQWE"/>
<feature type="coiled-coil region" evidence="1">
    <location>
        <begin position="502"/>
        <end position="535"/>
    </location>
</feature>